<evidence type="ECO:0000256" key="2">
    <source>
        <dbReference type="SAM" id="SignalP"/>
    </source>
</evidence>
<sequence>MKKILSLISLFSLVTSSSLLVISCNHNYSSTNKIPTIPTANKKPETPNKKIPENVPNHSDNKPEIPKTPNNNTLNPNNQNNHSDHQSNPNYTIPNNITKLVYEPNKIYDPEKNPEYFIDSHLFSSDFLLNNSAYTITRSTNKFHTAKHNMNVFLKTGNYNNPVDFRSVYNSNTDNGFWKHTKDIGWYGDFGNSKEEKIDFYNDNISVDGMVKQAYLKNFEVKEIGSSKSLNFDFNSFILKNPFGFLPSNLSQLFYYMDLESIIKLFNIANVKSIKANFDDEKGEFEVLITDKNNQNYYQKIDQSNTNSLKKNLDFYQYIHDRSFSILVGVNKWDRDEFKLRDDMLSKGYQGGTVWVLDRIVNEQAEKEGYWELLLATNIHVFSFNKTFDKSLYFDKNSKRKYHDSWKGSFFDFTNYSDSKKAEFMTTRAKETLLKSNIISNVSDFKPTFKAEEQYLTAPYYTPRYKVSGFKTDTPYAGLVNLEDFNEATRIGSTKNGGADFVILRLKIKKEKLEYILPELNKVIGKPEEKNWHIGLGKNELFTPLKTQFYAGYPSLKRNADYNGIYQPLYEFKGNKSIGGIISTQNRYVKEGNFQSLWTKYDEKENKDWNSHHDNWKKYTEPFIKDQHGMVKTVLTQHSSLFTRIEKNEDHKALDGGSSGSMAIDSSFNLIGINYLLTKDDKHNTITNAISLMQGQSDYENGFDGNIRTDFIKKLKKDNLTTVKLNPNKNS</sequence>
<organism evidence="4 5">
    <name type="scientific">Mycoplasma mycoides subsp. capri</name>
    <dbReference type="NCBI Taxonomy" id="40477"/>
    <lineage>
        <taxon>Bacteria</taxon>
        <taxon>Bacillati</taxon>
        <taxon>Mycoplasmatota</taxon>
        <taxon>Mollicutes</taxon>
        <taxon>Mycoplasmataceae</taxon>
        <taxon>Mycoplasma</taxon>
    </lineage>
</organism>
<feature type="compositionally biased region" description="Basic and acidic residues" evidence="1">
    <location>
        <begin position="42"/>
        <end position="52"/>
    </location>
</feature>
<evidence type="ECO:0000313" key="5">
    <source>
        <dbReference type="Proteomes" id="UP000290347"/>
    </source>
</evidence>
<dbReference type="NCBIfam" id="NF045843">
    <property type="entry name" value="MAG2960_Ser_prot"/>
    <property type="match status" value="1"/>
</dbReference>
<dbReference type="InterPro" id="IPR022382">
    <property type="entry name" value="Mycoplasma_peptidase_DUF31"/>
</dbReference>
<accession>A0AB38GFK8</accession>
<reference evidence="4 5" key="1">
    <citation type="submission" date="2018-05" db="EMBL/GenBank/DDBJ databases">
        <authorList>
            <person name="Falquet L."/>
            <person name="Falquet L."/>
        </authorList>
    </citation>
    <scope>NUCLEOTIDE SEQUENCE [LARGE SCALE GENOMIC DNA]</scope>
    <source>
        <strain evidence="4 5">GM12</strain>
    </source>
</reference>
<dbReference type="PROSITE" id="PS51257">
    <property type="entry name" value="PROKAR_LIPOPROTEIN"/>
    <property type="match status" value="1"/>
</dbReference>
<dbReference type="Pfam" id="PF01732">
    <property type="entry name" value="Mycop_pep_DUF31"/>
    <property type="match status" value="1"/>
</dbReference>
<feature type="chain" id="PRO_5044302093" evidence="2">
    <location>
        <begin position="22"/>
        <end position="731"/>
    </location>
</feature>
<dbReference type="EMBL" id="LS483515">
    <property type="protein sequence ID" value="SRX72062.1"/>
    <property type="molecule type" value="Genomic_DNA"/>
</dbReference>
<gene>
    <name evidence="4" type="ORF">MMC68T_00800</name>
</gene>
<dbReference type="RefSeq" id="WP_020862996.1">
    <property type="nucleotide sequence ID" value="NZ_CP012387.1"/>
</dbReference>
<keyword evidence="2" id="KW-0732">Signal</keyword>
<dbReference type="AlphaFoldDB" id="A0AB38GFK8"/>
<feature type="region of interest" description="Disordered" evidence="1">
    <location>
        <begin position="32"/>
        <end position="95"/>
    </location>
</feature>
<proteinExistence type="predicted"/>
<dbReference type="NCBIfam" id="NF038029">
    <property type="entry name" value="LP_plasma"/>
    <property type="match status" value="1"/>
</dbReference>
<feature type="compositionally biased region" description="Low complexity" evidence="1">
    <location>
        <begin position="68"/>
        <end position="90"/>
    </location>
</feature>
<protein>
    <submittedName>
        <fullName evidence="4">Lipoprotein</fullName>
    </submittedName>
</protein>
<feature type="domain" description="DUF31" evidence="3">
    <location>
        <begin position="314"/>
        <end position="675"/>
    </location>
</feature>
<evidence type="ECO:0000313" key="4">
    <source>
        <dbReference type="EMBL" id="SRX72062.1"/>
    </source>
</evidence>
<feature type="signal peptide" evidence="2">
    <location>
        <begin position="1"/>
        <end position="21"/>
    </location>
</feature>
<keyword evidence="4" id="KW-0449">Lipoprotein</keyword>
<name>A0AB38GFK8_MYCMC</name>
<dbReference type="Proteomes" id="UP000290347">
    <property type="component" value="Chromosome"/>
</dbReference>
<evidence type="ECO:0000259" key="3">
    <source>
        <dbReference type="Pfam" id="PF01732"/>
    </source>
</evidence>
<evidence type="ECO:0000256" key="1">
    <source>
        <dbReference type="SAM" id="MobiDB-lite"/>
    </source>
</evidence>
<dbReference type="InterPro" id="IPR054816">
    <property type="entry name" value="Lipoprotein_mollicutes-type_CS"/>
</dbReference>